<protein>
    <recommendedName>
        <fullName evidence="1">LAA1-like C-terminal TPR repeats domain-containing protein</fullName>
    </recommendedName>
</protein>
<dbReference type="RefSeq" id="XP_037141932.1">
    <property type="nucleotide sequence ID" value="XM_037286037.1"/>
</dbReference>
<dbReference type="SUPFAM" id="SSF48371">
    <property type="entry name" value="ARM repeat"/>
    <property type="match status" value="1"/>
</dbReference>
<dbReference type="EMBL" id="CP058604">
    <property type="protein sequence ID" value="QLG70204.1"/>
    <property type="molecule type" value="Genomic_DNA"/>
</dbReference>
<dbReference type="PANTHER" id="PTHR21663">
    <property type="entry name" value="HYPOTHETICAL HEAT DOMAIN-CONTAINING"/>
    <property type="match status" value="1"/>
</dbReference>
<sequence>MSLIEIVNSSTTKRHDLLNWVTLKIQIAVQFESTDDGSAQMKIAADIADQICLFIRYLSDLEDLSVIESHFIWMRLSQLHLICLKHLEKEQSEKIFDSAELMIKVLSEDDVSIDNENKENGEDRKKRKKPSKKKMYRYSAAKEVACIVLIQLFEVFGNQFSSLVPLLFGTIFKNLKKVLEKSKYMHATFMTSLIQLVNVMVRNGNQAEFFTNYFSKFSKISKNMFEGFYSDKLDFPVNFVSAVMELWSMHFREESFIKSHVTDLSAAIYMRYSEGELGSYGFTNDRTRPSTAKSLAEILFDYYYVKKIISLKEIWTLYARIFKNCASRDIQVGTFESIIHFYGLCSTTDCTFLDGSSYLVAFRTLALEVFDTDEIKNEGMHILYRILRYFDLMHDILLPRIGDSSRTQMLFNIMGSENEEKTSECAGNVLFVNSKPDSQWFNIAQLGLAKRLLLELSSSFGNEQHHISQIKRKLTELSTCDVFCIRIHANEALKVFLTNFPELISETIESSLDSLQQSFKQLEKYPFAVNHGHALIIASMIEKSDKDYVSYELVMRITIFATSFIKNHTTSTSSILYYKGLICWILLIGLVNYNDEQYLAMQSSQLFLFWKVLLTHTFGYREEDELYRNLEIRNHALTCLLTYLGNSKMDKEVAKQISYLLIKCSNFNHSINLKSTNIDKALLINEHRILQIYLRLHEFIKRDFNSSLLILIVKNFSDPNLYIEASQSMLDNIIGVTEKNTSLKEASREESFLENTVETVLHLNDGFAFGISSKIALSEIQELSIKIPQRCDRETSGALPSKKDSWYHPLEREITKPITPILSLDYLIMLYGRGHYTAKDEYSPKITTSLVDSSMEIFSLTFPYINGKIQYSVIESLNVSLFSKLTTPLRNVAVAANVCVAINSALNIIVEKELGIDVSVGQLLIDSLKKIEYYKDSYLTRIKADCVGLICMAVSCGEAGSERMEFVSTQIRILVKNVVDIEEPYKRVLYALSLVSIYRYNAQNSSFSAIYEVIFALIQDPHPVVHVWSLKAMHILLERHFSIDTSTAARLLGTVESVTSDPSYGIYCSSILQHNYNNQFNSHIVVGQITETLTEILGPNIIELDESSLCSYRNLVIAGLTSNDLTAQNISLSIFEMLATFKLKGIVADEVFMACAKSMIDDAIVTVFGSSYVNCRFTGSTEIFSNDSSLSSSVHCFGLFTELIRLQRESLITRDIDIASWRYLDLYPTSEAVIGFLFTWIEQSCELNERWFDKLYLFFNMGERKLFSSLYKEFSSILQRKGIRKTAEKEIRGEEEKAIADSDTNISSVHVDFSSDSIHWGAKKAVLAFIKLLCIKSQKKRSLFNLLSKRLPELIKISFQASVSKVVSMQLLGLEILSLLLKQWAKVSDPENPNNSILGIEEAQITSALMPAFDAESAPDVVVSAINVCAEFLSSNIAPLERANRVSHIMVNFLEVYNNKSSSIKIGDTHILTQKAKRKIELAVLDGWSKLVQNALVQQNEKLIEFTRRYWEILVPLWIISLREYVMVKYEKIEIEMGLHEDCKSSLYESRSTKIELYDGIWLNFAIALGSILENDSFLISSCLNEEEADSFMFVLLTQCFEDIAKHLDDHEIKMKVLPAMHNILKCHISFDNIFEDDANAEIVGILDRLIVMGDNEEKYELVNIINDLIGGYTKKYNTHETFLPGIDKLYELLRLLLIPISDLIPSIKYNFEDPEDMPMVKLDDTDLRLLRHTFTVLENNVSKFDEMFKEDLYACMLYIMGRIYEDKNRDIVVPLVLPFLKSITADLKTMKHCMNMMKVFYEAVKAPLFDKINGENELTTLLILLTNGFVDFSSQDLERIVNVCVVGIFTLKTNAIATEGLRNVVMNINKNPICGFLFKKVLKNVEGRINADTTIEICRSIMSVVMTFAKKVKAENPDKSKQAFALCLNLSLLCCDISSSDADQLVVDSAIELISIDSNVFKEVLQNFVPESRKTKIGHIMENSSQISTFNGKGYEEEHLTLKSFK</sequence>
<accession>A0A7H9AVX2</accession>
<gene>
    <name evidence="2" type="ORF">HG535_0A01420</name>
</gene>
<name>A0A7H9AVX2_ZYGMR</name>
<evidence type="ECO:0000313" key="3">
    <source>
        <dbReference type="Proteomes" id="UP000509704"/>
    </source>
</evidence>
<dbReference type="PANTHER" id="PTHR21663:SF0">
    <property type="entry name" value="HEAT REPEAT-CONTAINING PROTEIN 5B"/>
    <property type="match status" value="1"/>
</dbReference>
<dbReference type="Pfam" id="PF25808">
    <property type="entry name" value="TPR_LAA1_C"/>
    <property type="match status" value="1"/>
</dbReference>
<keyword evidence="3" id="KW-1185">Reference proteome</keyword>
<dbReference type="GO" id="GO:0006897">
    <property type="term" value="P:endocytosis"/>
    <property type="evidence" value="ECO:0007669"/>
    <property type="project" value="TreeGrafter"/>
</dbReference>
<dbReference type="GO" id="GO:0005794">
    <property type="term" value="C:Golgi apparatus"/>
    <property type="evidence" value="ECO:0007669"/>
    <property type="project" value="TreeGrafter"/>
</dbReference>
<dbReference type="InterPro" id="IPR046837">
    <property type="entry name" value="Laa1/Sip1/HEATR5-like_HEAT"/>
</dbReference>
<dbReference type="GO" id="GO:0042147">
    <property type="term" value="P:retrograde transport, endosome to Golgi"/>
    <property type="evidence" value="ECO:0007669"/>
    <property type="project" value="TreeGrafter"/>
</dbReference>
<dbReference type="GO" id="GO:0005829">
    <property type="term" value="C:cytosol"/>
    <property type="evidence" value="ECO:0007669"/>
    <property type="project" value="GOC"/>
</dbReference>
<reference evidence="2 3" key="1">
    <citation type="submission" date="2020-07" db="EMBL/GenBank/DDBJ databases">
        <title>The yeast mating-type switching endonuclease HO is a domesticated member of an unorthodox homing genetic element family.</title>
        <authorList>
            <person name="Coughlan A.Y."/>
            <person name="Lombardi L."/>
            <person name="Braun-Galleani S."/>
            <person name="Martos A.R."/>
            <person name="Galeote V."/>
            <person name="Bigey F."/>
            <person name="Dequin S."/>
            <person name="Byrne K.P."/>
            <person name="Wolfe K.H."/>
        </authorList>
    </citation>
    <scope>NUCLEOTIDE SEQUENCE [LARGE SCALE GENOMIC DNA]</scope>
    <source>
        <strain evidence="2 3">NRRL Y-6702</strain>
    </source>
</reference>
<evidence type="ECO:0000313" key="2">
    <source>
        <dbReference type="EMBL" id="QLG70204.1"/>
    </source>
</evidence>
<dbReference type="Pfam" id="PF20210">
    <property type="entry name" value="Laa1_Sip1_HTR5"/>
    <property type="match status" value="1"/>
</dbReference>
<organism evidence="2 3">
    <name type="scientific">Zygotorulaspora mrakii</name>
    <name type="common">Zygosaccharomyces mrakii</name>
    <dbReference type="NCBI Taxonomy" id="42260"/>
    <lineage>
        <taxon>Eukaryota</taxon>
        <taxon>Fungi</taxon>
        <taxon>Dikarya</taxon>
        <taxon>Ascomycota</taxon>
        <taxon>Saccharomycotina</taxon>
        <taxon>Saccharomycetes</taxon>
        <taxon>Saccharomycetales</taxon>
        <taxon>Saccharomycetaceae</taxon>
        <taxon>Zygotorulaspora</taxon>
    </lineage>
</organism>
<evidence type="ECO:0000259" key="1">
    <source>
        <dbReference type="Pfam" id="PF25808"/>
    </source>
</evidence>
<dbReference type="Proteomes" id="UP000509704">
    <property type="component" value="Chromosome 1"/>
</dbReference>
<dbReference type="GO" id="GO:0030139">
    <property type="term" value="C:endocytic vesicle"/>
    <property type="evidence" value="ECO:0007669"/>
    <property type="project" value="TreeGrafter"/>
</dbReference>
<dbReference type="InterPro" id="IPR057981">
    <property type="entry name" value="TPR_LAA1-like_C"/>
</dbReference>
<dbReference type="OrthoDB" id="192608at2759"/>
<dbReference type="InterPro" id="IPR040108">
    <property type="entry name" value="Laa1/Sip1/HEATR5"/>
</dbReference>
<dbReference type="InterPro" id="IPR016024">
    <property type="entry name" value="ARM-type_fold"/>
</dbReference>
<feature type="domain" description="LAA1-like C-terminal TPR repeats" evidence="1">
    <location>
        <begin position="1835"/>
        <end position="1988"/>
    </location>
</feature>
<dbReference type="GO" id="GO:0008104">
    <property type="term" value="P:intracellular protein localization"/>
    <property type="evidence" value="ECO:0007669"/>
    <property type="project" value="TreeGrafter"/>
</dbReference>
<dbReference type="KEGG" id="zmk:HG535_0A01420"/>
<dbReference type="GO" id="GO:0016020">
    <property type="term" value="C:membrane"/>
    <property type="evidence" value="ECO:0007669"/>
    <property type="project" value="TreeGrafter"/>
</dbReference>
<proteinExistence type="predicted"/>
<dbReference type="GeneID" id="59233840"/>